<dbReference type="GeneID" id="32526711"/>
<name>A0A7W7EIV3_9HYPH</name>
<keyword evidence="3" id="KW-1185">Reference proteome</keyword>
<protein>
    <submittedName>
        <fullName evidence="2">Uncharacterized protein with PQ loop repeat</fullName>
    </submittedName>
</protein>
<feature type="transmembrane region" description="Helical" evidence="1">
    <location>
        <begin position="87"/>
        <end position="109"/>
    </location>
</feature>
<dbReference type="AlphaFoldDB" id="A0A7W7EIV3"/>
<organism evidence="2 3">
    <name type="scientific">Rhizobium leucaenae</name>
    <dbReference type="NCBI Taxonomy" id="29450"/>
    <lineage>
        <taxon>Bacteria</taxon>
        <taxon>Pseudomonadati</taxon>
        <taxon>Pseudomonadota</taxon>
        <taxon>Alphaproteobacteria</taxon>
        <taxon>Hyphomicrobiales</taxon>
        <taxon>Rhizobiaceae</taxon>
        <taxon>Rhizobium/Agrobacterium group</taxon>
        <taxon>Rhizobium</taxon>
    </lineage>
</organism>
<sequence>MSGLTLIHVIISLIAIVAGVIVAEGLISVKRHERSTLVYMVTILLTSLTGFLFPFNGITPGIVFGIITVLLFIPTAIARFKSQMTGVWRLVFIVGSLLMLYLNCVVLVVQSFQKIPLLNALAPTGNEPPILAVQTVLLVTFLIVGFLSVRRFRPSLLRI</sequence>
<feature type="transmembrane region" description="Helical" evidence="1">
    <location>
        <begin position="129"/>
        <end position="149"/>
    </location>
</feature>
<comment type="caution">
    <text evidence="2">The sequence shown here is derived from an EMBL/GenBank/DDBJ whole genome shotgun (WGS) entry which is preliminary data.</text>
</comment>
<evidence type="ECO:0000313" key="2">
    <source>
        <dbReference type="EMBL" id="MBB4566657.1"/>
    </source>
</evidence>
<feature type="transmembrane region" description="Helical" evidence="1">
    <location>
        <begin position="36"/>
        <end position="55"/>
    </location>
</feature>
<dbReference type="OrthoDB" id="122197at2"/>
<dbReference type="RefSeq" id="WP_028753657.1">
    <property type="nucleotide sequence ID" value="NZ_JACIIG010000001.1"/>
</dbReference>
<evidence type="ECO:0000313" key="3">
    <source>
        <dbReference type="Proteomes" id="UP000543836"/>
    </source>
</evidence>
<keyword evidence="1" id="KW-1133">Transmembrane helix</keyword>
<keyword evidence="1" id="KW-0472">Membrane</keyword>
<reference evidence="2 3" key="1">
    <citation type="submission" date="2020-08" db="EMBL/GenBank/DDBJ databases">
        <title>Genomic Encyclopedia of Type Strains, Phase IV (KMG-V): Genome sequencing to study the core and pangenomes of soil and plant-associated prokaryotes.</title>
        <authorList>
            <person name="Whitman W."/>
        </authorList>
    </citation>
    <scope>NUCLEOTIDE SEQUENCE [LARGE SCALE GENOMIC DNA]</scope>
    <source>
        <strain evidence="2 3">SEMIA 492</strain>
    </source>
</reference>
<proteinExistence type="predicted"/>
<keyword evidence="1" id="KW-0812">Transmembrane</keyword>
<feature type="transmembrane region" description="Helical" evidence="1">
    <location>
        <begin position="61"/>
        <end position="80"/>
    </location>
</feature>
<dbReference type="Proteomes" id="UP000543836">
    <property type="component" value="Unassembled WGS sequence"/>
</dbReference>
<evidence type="ECO:0000256" key="1">
    <source>
        <dbReference type="SAM" id="Phobius"/>
    </source>
</evidence>
<dbReference type="EMBL" id="JACIIG010000001">
    <property type="protein sequence ID" value="MBB4566657.1"/>
    <property type="molecule type" value="Genomic_DNA"/>
</dbReference>
<accession>A0A7W7EIV3</accession>
<gene>
    <name evidence="2" type="ORF">GGE60_000745</name>
</gene>
<feature type="transmembrane region" description="Helical" evidence="1">
    <location>
        <begin position="6"/>
        <end position="29"/>
    </location>
</feature>